<accession>A0A0F9HXR9</accession>
<sequence length="24" mass="2839">MDKVSLGPLVIKYWNHLIKDLENI</sequence>
<name>A0A0F9HXR9_9ZZZZ</name>
<gene>
    <name evidence="1" type="ORF">LCGC14_2010100</name>
</gene>
<dbReference type="EMBL" id="LAZR01023027">
    <property type="protein sequence ID" value="KKL79912.1"/>
    <property type="molecule type" value="Genomic_DNA"/>
</dbReference>
<protein>
    <submittedName>
        <fullName evidence="1">Uncharacterized protein</fullName>
    </submittedName>
</protein>
<evidence type="ECO:0000313" key="1">
    <source>
        <dbReference type="EMBL" id="KKL79912.1"/>
    </source>
</evidence>
<organism evidence="1">
    <name type="scientific">marine sediment metagenome</name>
    <dbReference type="NCBI Taxonomy" id="412755"/>
    <lineage>
        <taxon>unclassified sequences</taxon>
        <taxon>metagenomes</taxon>
        <taxon>ecological metagenomes</taxon>
    </lineage>
</organism>
<dbReference type="AlphaFoldDB" id="A0A0F9HXR9"/>
<reference evidence="1" key="1">
    <citation type="journal article" date="2015" name="Nature">
        <title>Complex archaea that bridge the gap between prokaryotes and eukaryotes.</title>
        <authorList>
            <person name="Spang A."/>
            <person name="Saw J.H."/>
            <person name="Jorgensen S.L."/>
            <person name="Zaremba-Niedzwiedzka K."/>
            <person name="Martijn J."/>
            <person name="Lind A.E."/>
            <person name="van Eijk R."/>
            <person name="Schleper C."/>
            <person name="Guy L."/>
            <person name="Ettema T.J."/>
        </authorList>
    </citation>
    <scope>NUCLEOTIDE SEQUENCE</scope>
</reference>
<comment type="caution">
    <text evidence="1">The sequence shown here is derived from an EMBL/GenBank/DDBJ whole genome shotgun (WGS) entry which is preliminary data.</text>
</comment>
<proteinExistence type="predicted"/>
<feature type="non-terminal residue" evidence="1">
    <location>
        <position position="24"/>
    </location>
</feature>